<dbReference type="InterPro" id="IPR014729">
    <property type="entry name" value="Rossmann-like_a/b/a_fold"/>
</dbReference>
<protein>
    <recommendedName>
        <fullName evidence="2">asparagine synthase (glutamine-hydrolyzing)</fullName>
        <ecNumber evidence="2">6.3.5.4</ecNumber>
    </recommendedName>
</protein>
<comment type="caution">
    <text evidence="5">The sequence shown here is derived from an EMBL/GenBank/DDBJ whole genome shotgun (WGS) entry which is preliminary data.</text>
</comment>
<dbReference type="Gene3D" id="3.40.50.620">
    <property type="entry name" value="HUPs"/>
    <property type="match status" value="1"/>
</dbReference>
<sequence length="584" mass="67490">MSDFIFSKKSFLKDQLALEIKKILTEEKLEITEFHGSWGSLAVSKNLYNGFLPIETEEHIFVVLGGPVLNFTANSFISSENGNKGTRQVYDRWQKGKIKWDEDLSGAFALLIVDKGRGELLCVTDLLSFIPVYLFKDKNDLFLSSHVDVLANVADRQMDIDVVSRADFILTGVVTFPFTMYTSIKQLLPATVYVHKEDEETFNSKTYWIPTETNFYTSVETAATDVRESIERYIEIVCDKTIEVAQFISGGEDSRLVAALLPENIKRDAFVFLDSMNREGILAQKAAKIYGANFKLASRTKNHYLQILPAASRLVGSGAEYMHAHSYGFHQSCQLKKYNAVFGGLFADAFLKGARIPKEPKTRFGARVKQQNPQLKKVQHKLFSTEVLEEVNKRRKTHIDLIEKMRPQSATEWFNFWPISMHESAPNIHANRRLFRSYEPFTSGEIVKISARIPQEWKLNRLLFHRVAKPLLKPSKWLMHNTGRLPYFPDMINRFIALPLRYMRKLRETREFRRRNHGPWAQWDVLAQSNEWRKMIEKYSEGLEKINENFKGKSAEEIYRHFNVSQKFRLLQVTEGISSAKSKP</sequence>
<dbReference type="InterPro" id="IPR029055">
    <property type="entry name" value="Ntn_hydrolases_N"/>
</dbReference>
<gene>
    <name evidence="5" type="ORF">RM549_13420</name>
</gene>
<comment type="catalytic activity">
    <reaction evidence="3">
        <text>L-aspartate + L-glutamine + ATP + H2O = L-asparagine + L-glutamate + AMP + diphosphate + H(+)</text>
        <dbReference type="Rhea" id="RHEA:12228"/>
        <dbReference type="ChEBI" id="CHEBI:15377"/>
        <dbReference type="ChEBI" id="CHEBI:15378"/>
        <dbReference type="ChEBI" id="CHEBI:29985"/>
        <dbReference type="ChEBI" id="CHEBI:29991"/>
        <dbReference type="ChEBI" id="CHEBI:30616"/>
        <dbReference type="ChEBI" id="CHEBI:33019"/>
        <dbReference type="ChEBI" id="CHEBI:58048"/>
        <dbReference type="ChEBI" id="CHEBI:58359"/>
        <dbReference type="ChEBI" id="CHEBI:456215"/>
        <dbReference type="EC" id="6.3.5.4"/>
    </reaction>
</comment>
<dbReference type="EC" id="6.3.5.4" evidence="2"/>
<dbReference type="Proteomes" id="UP001261624">
    <property type="component" value="Unassembled WGS sequence"/>
</dbReference>
<dbReference type="SUPFAM" id="SSF56235">
    <property type="entry name" value="N-terminal nucleophile aminohydrolases (Ntn hydrolases)"/>
    <property type="match status" value="1"/>
</dbReference>
<dbReference type="Gene3D" id="3.60.20.10">
    <property type="entry name" value="Glutamine Phosphoribosylpyrophosphate, subunit 1, domain 1"/>
    <property type="match status" value="1"/>
</dbReference>
<evidence type="ECO:0000259" key="4">
    <source>
        <dbReference type="Pfam" id="PF00733"/>
    </source>
</evidence>
<name>A0ABU3E580_9FLAO</name>
<dbReference type="PANTHER" id="PTHR43284">
    <property type="entry name" value="ASPARAGINE SYNTHETASE (GLUTAMINE-HYDROLYZING)"/>
    <property type="match status" value="1"/>
</dbReference>
<organism evidence="5 6">
    <name type="scientific">Autumnicola patrickiae</name>
    <dbReference type="NCBI Taxonomy" id="3075591"/>
    <lineage>
        <taxon>Bacteria</taxon>
        <taxon>Pseudomonadati</taxon>
        <taxon>Bacteroidota</taxon>
        <taxon>Flavobacteriia</taxon>
        <taxon>Flavobacteriales</taxon>
        <taxon>Flavobacteriaceae</taxon>
        <taxon>Autumnicola</taxon>
    </lineage>
</organism>
<keyword evidence="6" id="KW-1185">Reference proteome</keyword>
<dbReference type="SUPFAM" id="SSF52402">
    <property type="entry name" value="Adenine nucleotide alpha hydrolases-like"/>
    <property type="match status" value="1"/>
</dbReference>
<dbReference type="PANTHER" id="PTHR43284:SF1">
    <property type="entry name" value="ASPARAGINE SYNTHETASE"/>
    <property type="match status" value="1"/>
</dbReference>
<accession>A0ABU3E580</accession>
<evidence type="ECO:0000256" key="2">
    <source>
        <dbReference type="ARBA" id="ARBA00012737"/>
    </source>
</evidence>
<evidence type="ECO:0000256" key="3">
    <source>
        <dbReference type="ARBA" id="ARBA00048741"/>
    </source>
</evidence>
<dbReference type="RefSeq" id="WP_311685667.1">
    <property type="nucleotide sequence ID" value="NZ_JAVRHM010000015.1"/>
</dbReference>
<dbReference type="EMBL" id="JAVRHM010000015">
    <property type="protein sequence ID" value="MDT0690794.1"/>
    <property type="molecule type" value="Genomic_DNA"/>
</dbReference>
<evidence type="ECO:0000313" key="5">
    <source>
        <dbReference type="EMBL" id="MDT0690794.1"/>
    </source>
</evidence>
<evidence type="ECO:0000256" key="1">
    <source>
        <dbReference type="ARBA" id="ARBA00005187"/>
    </source>
</evidence>
<evidence type="ECO:0000313" key="6">
    <source>
        <dbReference type="Proteomes" id="UP001261624"/>
    </source>
</evidence>
<dbReference type="InterPro" id="IPR001962">
    <property type="entry name" value="Asn_synthase"/>
</dbReference>
<dbReference type="Pfam" id="PF00733">
    <property type="entry name" value="Asn_synthase"/>
    <property type="match status" value="1"/>
</dbReference>
<proteinExistence type="predicted"/>
<comment type="pathway">
    <text evidence="1">Amino-acid biosynthesis; L-asparagine biosynthesis; L-asparagine from L-aspartate (L-Gln route): step 1/1.</text>
</comment>
<feature type="domain" description="Asparagine synthetase" evidence="4">
    <location>
        <begin position="226"/>
        <end position="433"/>
    </location>
</feature>
<dbReference type="InterPro" id="IPR051786">
    <property type="entry name" value="ASN_synthetase/amidase"/>
</dbReference>
<reference evidence="5 6" key="1">
    <citation type="submission" date="2023-09" db="EMBL/GenBank/DDBJ databases">
        <authorList>
            <person name="Rey-Velasco X."/>
        </authorList>
    </citation>
    <scope>NUCLEOTIDE SEQUENCE [LARGE SCALE GENOMIC DNA]</scope>
    <source>
        <strain evidence="5 6">F188</strain>
    </source>
</reference>